<dbReference type="Proteomes" id="UP001597453">
    <property type="component" value="Unassembled WGS sequence"/>
</dbReference>
<dbReference type="PANTHER" id="PTHR30503:SF3">
    <property type="entry name" value="INNER MEMBRANE PROTEIN YEDI"/>
    <property type="match status" value="1"/>
</dbReference>
<keyword evidence="4" id="KW-1185">Reference proteome</keyword>
<feature type="region of interest" description="Disordered" evidence="1">
    <location>
        <begin position="315"/>
        <end position="341"/>
    </location>
</feature>
<keyword evidence="2" id="KW-1133">Transmembrane helix</keyword>
<gene>
    <name evidence="3" type="ORF">ACFSUQ_02670</name>
</gene>
<organism evidence="3 4">
    <name type="scientific">Gulosibacter bifidus</name>
    <dbReference type="NCBI Taxonomy" id="272239"/>
    <lineage>
        <taxon>Bacteria</taxon>
        <taxon>Bacillati</taxon>
        <taxon>Actinomycetota</taxon>
        <taxon>Actinomycetes</taxon>
        <taxon>Micrococcales</taxon>
        <taxon>Microbacteriaceae</taxon>
        <taxon>Gulosibacter</taxon>
    </lineage>
</organism>
<feature type="transmembrane region" description="Helical" evidence="2">
    <location>
        <begin position="214"/>
        <end position="240"/>
    </location>
</feature>
<feature type="transmembrane region" description="Helical" evidence="2">
    <location>
        <begin position="76"/>
        <end position="94"/>
    </location>
</feature>
<evidence type="ECO:0000313" key="3">
    <source>
        <dbReference type="EMBL" id="MFD2674204.1"/>
    </source>
</evidence>
<dbReference type="PANTHER" id="PTHR30503">
    <property type="entry name" value="INNER MEMBRANE PROTEIN YEDI"/>
    <property type="match status" value="1"/>
</dbReference>
<reference evidence="4" key="1">
    <citation type="journal article" date="2019" name="Int. J. Syst. Evol. Microbiol.">
        <title>The Global Catalogue of Microorganisms (GCM) 10K type strain sequencing project: providing services to taxonomists for standard genome sequencing and annotation.</title>
        <authorList>
            <consortium name="The Broad Institute Genomics Platform"/>
            <consortium name="The Broad Institute Genome Sequencing Center for Infectious Disease"/>
            <person name="Wu L."/>
            <person name="Ma J."/>
        </authorList>
    </citation>
    <scope>NUCLEOTIDE SEQUENCE [LARGE SCALE GENOMIC DNA]</scope>
    <source>
        <strain evidence="4">TISTR 1511</strain>
    </source>
</reference>
<dbReference type="EMBL" id="JBHUNF010000001">
    <property type="protein sequence ID" value="MFD2674204.1"/>
    <property type="molecule type" value="Genomic_DNA"/>
</dbReference>
<dbReference type="Pfam" id="PF05661">
    <property type="entry name" value="DUF808"/>
    <property type="match status" value="1"/>
</dbReference>
<evidence type="ECO:0000256" key="2">
    <source>
        <dbReference type="SAM" id="Phobius"/>
    </source>
</evidence>
<evidence type="ECO:0000313" key="4">
    <source>
        <dbReference type="Proteomes" id="UP001597453"/>
    </source>
</evidence>
<sequence>MSVGLVALLDDIAALARAAAASIDDVAAAAVKASAKAAGVVVDDAAVTPQYVQGIEPSRELPIIWKIARGSIINKLFIILPVALLLSQFIPWLLQPLLMLGGAFLCFEGAEKVIEKFSGHHAEQETPAVADNNPQDEKAITSGAIRTDLILSAEIMVIALNEVSNQPFWQRLAILVVVAIVITAAVYGAVAFLVKVDDIGLRMAESGRAGKRKFGLWLVQIMPRVFDVISIVGTVAMLWVGGHLFLVGLDSLGVSAPYSLVHQLELMGAAVPTIGGLLGWLINTGCSLVFGLILGSIIVGVLHVLPFGNHHGKHEGHAAADAETPEATTSAAGTPASDQES</sequence>
<keyword evidence="2" id="KW-0812">Transmembrane</keyword>
<dbReference type="PIRSF" id="PIRSF016660">
    <property type="entry name" value="YedI"/>
    <property type="match status" value="1"/>
</dbReference>
<accession>A0ABW5RI91</accession>
<comment type="caution">
    <text evidence="3">The sequence shown here is derived from an EMBL/GenBank/DDBJ whole genome shotgun (WGS) entry which is preliminary data.</text>
</comment>
<proteinExistence type="predicted"/>
<evidence type="ECO:0000256" key="1">
    <source>
        <dbReference type="SAM" id="MobiDB-lite"/>
    </source>
</evidence>
<feature type="compositionally biased region" description="Low complexity" evidence="1">
    <location>
        <begin position="321"/>
        <end position="341"/>
    </location>
</feature>
<keyword evidence="2" id="KW-0472">Membrane</keyword>
<dbReference type="RefSeq" id="WP_066057694.1">
    <property type="nucleotide sequence ID" value="NZ_JBHUNF010000001.1"/>
</dbReference>
<feature type="transmembrane region" description="Helical" evidence="2">
    <location>
        <begin position="172"/>
        <end position="194"/>
    </location>
</feature>
<feature type="transmembrane region" description="Helical" evidence="2">
    <location>
        <begin position="260"/>
        <end position="281"/>
    </location>
</feature>
<protein>
    <submittedName>
        <fullName evidence="3">DUF808 domain-containing protein</fullName>
    </submittedName>
</protein>
<feature type="transmembrane region" description="Helical" evidence="2">
    <location>
        <begin position="288"/>
        <end position="305"/>
    </location>
</feature>
<dbReference type="InterPro" id="IPR008526">
    <property type="entry name" value="YedI"/>
</dbReference>
<name>A0ABW5RI91_9MICO</name>